<keyword evidence="4" id="KW-0813">Transport</keyword>
<dbReference type="AlphaFoldDB" id="A0A8K0NML7"/>
<comment type="similarity">
    <text evidence="3">Belongs to the VTA1 family.</text>
</comment>
<feature type="domain" description="Vta1 C-terminal" evidence="11">
    <location>
        <begin position="400"/>
        <end position="436"/>
    </location>
</feature>
<comment type="subcellular location">
    <subcellularLocation>
        <location evidence="2">Cytoplasm</location>
    </subcellularLocation>
    <subcellularLocation>
        <location evidence="1">Endosome membrane</location>
        <topology evidence="1">Peripheral membrane protein</topology>
    </subcellularLocation>
</comment>
<feature type="compositionally biased region" description="Low complexity" evidence="9">
    <location>
        <begin position="215"/>
        <end position="232"/>
    </location>
</feature>
<evidence type="ECO:0000256" key="9">
    <source>
        <dbReference type="SAM" id="MobiDB-lite"/>
    </source>
</evidence>
<evidence type="ECO:0000256" key="2">
    <source>
        <dbReference type="ARBA" id="ARBA00004496"/>
    </source>
</evidence>
<dbReference type="InterPro" id="IPR044538">
    <property type="entry name" value="Vta1-like"/>
</dbReference>
<evidence type="ECO:0000256" key="7">
    <source>
        <dbReference type="ARBA" id="ARBA00022927"/>
    </source>
</evidence>
<dbReference type="Pfam" id="PF18097">
    <property type="entry name" value="Vta1_C"/>
    <property type="match status" value="1"/>
</dbReference>
<feature type="compositionally biased region" description="Pro residues" evidence="9">
    <location>
        <begin position="381"/>
        <end position="390"/>
    </location>
</feature>
<organism evidence="12 13">
    <name type="scientific">Filobasidium floriforme</name>
    <dbReference type="NCBI Taxonomy" id="5210"/>
    <lineage>
        <taxon>Eukaryota</taxon>
        <taxon>Fungi</taxon>
        <taxon>Dikarya</taxon>
        <taxon>Basidiomycota</taxon>
        <taxon>Agaricomycotina</taxon>
        <taxon>Tremellomycetes</taxon>
        <taxon>Filobasidiales</taxon>
        <taxon>Filobasidiaceae</taxon>
        <taxon>Filobasidium</taxon>
    </lineage>
</organism>
<evidence type="ECO:0000259" key="10">
    <source>
        <dbReference type="Pfam" id="PF04652"/>
    </source>
</evidence>
<keyword evidence="5" id="KW-0963">Cytoplasm</keyword>
<evidence type="ECO:0000313" key="13">
    <source>
        <dbReference type="Proteomes" id="UP000812966"/>
    </source>
</evidence>
<dbReference type="Pfam" id="PF04652">
    <property type="entry name" value="Vta1"/>
    <property type="match status" value="1"/>
</dbReference>
<evidence type="ECO:0000256" key="1">
    <source>
        <dbReference type="ARBA" id="ARBA00004481"/>
    </source>
</evidence>
<dbReference type="GO" id="GO:0005771">
    <property type="term" value="C:multivesicular body"/>
    <property type="evidence" value="ECO:0007669"/>
    <property type="project" value="TreeGrafter"/>
</dbReference>
<reference evidence="12" key="1">
    <citation type="submission" date="2020-04" db="EMBL/GenBank/DDBJ databases">
        <title>Analysis of mating type loci in Filobasidium floriforme.</title>
        <authorList>
            <person name="Nowrousian M."/>
        </authorList>
    </citation>
    <scope>NUCLEOTIDE SEQUENCE</scope>
    <source>
        <strain evidence="12">CBS 6242</strain>
    </source>
</reference>
<evidence type="ECO:0000256" key="4">
    <source>
        <dbReference type="ARBA" id="ARBA00022448"/>
    </source>
</evidence>
<dbReference type="PANTHER" id="PTHR46009">
    <property type="entry name" value="VACUOLAR PROTEIN SORTING-ASSOCIATED PROTEIN VTA1 HOMOLOG"/>
    <property type="match status" value="1"/>
</dbReference>
<name>A0A8K0NML7_9TREE</name>
<feature type="compositionally biased region" description="Low complexity" evidence="9">
    <location>
        <begin position="240"/>
        <end position="250"/>
    </location>
</feature>
<protein>
    <recommendedName>
        <fullName evidence="14">Vacuolar protein sorting-associated protein VTA1</fullName>
    </recommendedName>
</protein>
<gene>
    <name evidence="12" type="ORF">FFLO_06011</name>
</gene>
<keyword evidence="6" id="KW-0967">Endosome</keyword>
<dbReference type="GO" id="GO:0032511">
    <property type="term" value="P:late endosome to vacuole transport via multivesicular body sorting pathway"/>
    <property type="evidence" value="ECO:0007669"/>
    <property type="project" value="InterPro"/>
</dbReference>
<dbReference type="InterPro" id="IPR039431">
    <property type="entry name" value="Vta1/CALS_N"/>
</dbReference>
<dbReference type="PANTHER" id="PTHR46009:SF1">
    <property type="entry name" value="VACUOLAR PROTEIN SORTING-ASSOCIATED PROTEIN VTA1 HOMOLOG"/>
    <property type="match status" value="1"/>
</dbReference>
<feature type="compositionally biased region" description="Basic and acidic residues" evidence="9">
    <location>
        <begin position="287"/>
        <end position="299"/>
    </location>
</feature>
<feature type="region of interest" description="Disordered" evidence="9">
    <location>
        <begin position="210"/>
        <end position="393"/>
    </location>
</feature>
<dbReference type="Proteomes" id="UP000812966">
    <property type="component" value="Unassembled WGS sequence"/>
</dbReference>
<evidence type="ECO:0000259" key="11">
    <source>
        <dbReference type="Pfam" id="PF18097"/>
    </source>
</evidence>
<dbReference type="InterPro" id="IPR023175">
    <property type="entry name" value="Vta1/CALS_N_sf"/>
</dbReference>
<evidence type="ECO:0000256" key="3">
    <source>
        <dbReference type="ARBA" id="ARBA00007895"/>
    </source>
</evidence>
<keyword evidence="7" id="KW-0653">Protein transport</keyword>
<evidence type="ECO:0000313" key="12">
    <source>
        <dbReference type="EMBL" id="KAG7528647.1"/>
    </source>
</evidence>
<proteinExistence type="inferred from homology"/>
<feature type="domain" description="Vta1/callose synthase N-terminal" evidence="10">
    <location>
        <begin position="24"/>
        <end position="172"/>
    </location>
</feature>
<keyword evidence="13" id="KW-1185">Reference proteome</keyword>
<dbReference type="GO" id="GO:0015031">
    <property type="term" value="P:protein transport"/>
    <property type="evidence" value="ECO:0007669"/>
    <property type="project" value="UniProtKB-KW"/>
</dbReference>
<dbReference type="GO" id="GO:0010008">
    <property type="term" value="C:endosome membrane"/>
    <property type="evidence" value="ECO:0007669"/>
    <property type="project" value="UniProtKB-SubCell"/>
</dbReference>
<accession>A0A8K0NML7</accession>
<evidence type="ECO:0000256" key="5">
    <source>
        <dbReference type="ARBA" id="ARBA00022490"/>
    </source>
</evidence>
<evidence type="ECO:0000256" key="8">
    <source>
        <dbReference type="ARBA" id="ARBA00023136"/>
    </source>
</evidence>
<dbReference type="InterPro" id="IPR041212">
    <property type="entry name" value="Vta1_C"/>
</dbReference>
<evidence type="ECO:0000256" key="6">
    <source>
        <dbReference type="ARBA" id="ARBA00022753"/>
    </source>
</evidence>
<feature type="compositionally biased region" description="Basic and acidic residues" evidence="9">
    <location>
        <begin position="355"/>
        <end position="364"/>
    </location>
</feature>
<feature type="region of interest" description="Disordered" evidence="9">
    <location>
        <begin position="171"/>
        <end position="192"/>
    </location>
</feature>
<sequence>MADSDFGNDIPCDSVPPELKSTCEQILKRARELRKADPVMCYWCCFSAANSAMNVQSRSSEGTQFLIKVLDVLESMKANLISSDSIETATITDESAGSAYVESFAIKVFLQADDEDRAGKAGKSTIRKFVVAAQFIEVLRSFEAPFGMREEMEQKLQYARWKAADIAKALKEGRKPIPGPPGGDPESSLTEEAAADKVAENNAAAIGSTFPIDPPSLIQSSSSGSGFSQGLPAPVRHDSSGSGAWSTAATPGVRDEDESRDGLGSGAVSRPNANAAAIGPSENDSETPSRRGSNADRKNVRFAGPDGVPLSPAETFVSMDSYVAPLGPPPTVLGEDDAGKQTPSVPKPTPGVTETRIETSDVPKDLPSTPMKMPLVDKTPSAPPPSPPAATPAVVQLDTKSIERCQKHCKWAISALDYEDLETARSELRKALAMLGE</sequence>
<keyword evidence="8" id="KW-0472">Membrane</keyword>
<evidence type="ECO:0008006" key="14">
    <source>
        <dbReference type="Google" id="ProtNLM"/>
    </source>
</evidence>
<dbReference type="EMBL" id="JABELV010000173">
    <property type="protein sequence ID" value="KAG7528647.1"/>
    <property type="molecule type" value="Genomic_DNA"/>
</dbReference>
<dbReference type="Gene3D" id="1.20.5.420">
    <property type="entry name" value="Immunoglobulin FC, subunit C"/>
    <property type="match status" value="1"/>
</dbReference>
<comment type="caution">
    <text evidence="12">The sequence shown here is derived from an EMBL/GenBank/DDBJ whole genome shotgun (WGS) entry which is preliminary data.</text>
</comment>
<dbReference type="Gene3D" id="1.25.40.270">
    <property type="entry name" value="Vacuolar protein sorting-associated protein vta1"/>
    <property type="match status" value="1"/>
</dbReference>